<feature type="transmembrane region" description="Helical" evidence="10">
    <location>
        <begin position="262"/>
        <end position="281"/>
    </location>
</feature>
<feature type="transmembrane region" description="Helical" evidence="10">
    <location>
        <begin position="874"/>
        <end position="892"/>
    </location>
</feature>
<evidence type="ECO:0000256" key="8">
    <source>
        <dbReference type="ARBA" id="ARBA00023136"/>
    </source>
</evidence>
<dbReference type="EC" id="2.4.1.-" evidence="10"/>
<feature type="transmembrane region" description="Helical" evidence="10">
    <location>
        <begin position="84"/>
        <end position="104"/>
    </location>
</feature>
<dbReference type="InterPro" id="IPR003342">
    <property type="entry name" value="ArnT-like_N"/>
</dbReference>
<feature type="transmembrane region" description="Helical" evidence="10">
    <location>
        <begin position="923"/>
        <end position="941"/>
    </location>
</feature>
<evidence type="ECO:0000256" key="5">
    <source>
        <dbReference type="ARBA" id="ARBA00022679"/>
    </source>
</evidence>
<feature type="domain" description="Protein O-mannosyl-transferase C-terminal four TM" evidence="12">
    <location>
        <begin position="817"/>
        <end position="990"/>
    </location>
</feature>
<evidence type="ECO:0000256" key="7">
    <source>
        <dbReference type="ARBA" id="ARBA00022989"/>
    </source>
</evidence>
<organism evidence="13 14">
    <name type="scientific">Hydrogenispora ethanolica</name>
    <dbReference type="NCBI Taxonomy" id="1082276"/>
    <lineage>
        <taxon>Bacteria</taxon>
        <taxon>Bacillati</taxon>
        <taxon>Bacillota</taxon>
        <taxon>Hydrogenispora</taxon>
    </lineage>
</organism>
<keyword evidence="5 10" id="KW-0808">Transferase</keyword>
<dbReference type="GO" id="GO:0005886">
    <property type="term" value="C:plasma membrane"/>
    <property type="evidence" value="ECO:0007669"/>
    <property type="project" value="UniProtKB-SubCell"/>
</dbReference>
<feature type="transmembrane region" description="Helical" evidence="10">
    <location>
        <begin position="31"/>
        <end position="53"/>
    </location>
</feature>
<evidence type="ECO:0000256" key="1">
    <source>
        <dbReference type="ARBA" id="ARBA00004127"/>
    </source>
</evidence>
<feature type="transmembrane region" description="Helical" evidence="10">
    <location>
        <begin position="630"/>
        <end position="650"/>
    </location>
</feature>
<dbReference type="InterPro" id="IPR027005">
    <property type="entry name" value="PMT-like"/>
</dbReference>
<keyword evidence="4 10" id="KW-0328">Glycosyltransferase</keyword>
<feature type="transmembrane region" description="Helical" evidence="10">
    <location>
        <begin position="309"/>
        <end position="326"/>
    </location>
</feature>
<evidence type="ECO:0000256" key="3">
    <source>
        <dbReference type="ARBA" id="ARBA00007222"/>
    </source>
</evidence>
<comment type="pathway">
    <text evidence="2 10">Protein modification; protein glycosylation.</text>
</comment>
<name>A0A4R1RSQ9_HYDET</name>
<evidence type="ECO:0000313" key="14">
    <source>
        <dbReference type="Proteomes" id="UP000295008"/>
    </source>
</evidence>
<feature type="transmembrane region" description="Helical" evidence="10">
    <location>
        <begin position="899"/>
        <end position="917"/>
    </location>
</feature>
<feature type="transmembrane region" description="Helical" evidence="10">
    <location>
        <begin position="365"/>
        <end position="384"/>
    </location>
</feature>
<feature type="transmembrane region" description="Helical" evidence="10">
    <location>
        <begin position="426"/>
        <end position="445"/>
    </location>
</feature>
<dbReference type="Proteomes" id="UP000295008">
    <property type="component" value="Unassembled WGS sequence"/>
</dbReference>
<keyword evidence="14" id="KW-1185">Reference proteome</keyword>
<evidence type="ECO:0000256" key="6">
    <source>
        <dbReference type="ARBA" id="ARBA00022692"/>
    </source>
</evidence>
<dbReference type="PANTHER" id="PTHR10050">
    <property type="entry name" value="DOLICHYL-PHOSPHATE-MANNOSE--PROTEIN MANNOSYLTRANSFERASE"/>
    <property type="match status" value="1"/>
</dbReference>
<evidence type="ECO:0000259" key="12">
    <source>
        <dbReference type="Pfam" id="PF16192"/>
    </source>
</evidence>
<feature type="transmembrane region" description="Helical" evidence="10">
    <location>
        <begin position="333"/>
        <end position="353"/>
    </location>
</feature>
<dbReference type="Pfam" id="PF16192">
    <property type="entry name" value="PMT_4TMC"/>
    <property type="match status" value="1"/>
</dbReference>
<dbReference type="InterPro" id="IPR032421">
    <property type="entry name" value="PMT_4TMC"/>
</dbReference>
<reference evidence="13 14" key="1">
    <citation type="submission" date="2019-03" db="EMBL/GenBank/DDBJ databases">
        <title>Genomic Encyclopedia of Type Strains, Phase IV (KMG-IV): sequencing the most valuable type-strain genomes for metagenomic binning, comparative biology and taxonomic classification.</title>
        <authorList>
            <person name="Goeker M."/>
        </authorList>
    </citation>
    <scope>NUCLEOTIDE SEQUENCE [LARGE SCALE GENOMIC DNA]</scope>
    <source>
        <strain evidence="13 14">LX-B</strain>
    </source>
</reference>
<feature type="transmembrane region" description="Helical" evidence="10">
    <location>
        <begin position="713"/>
        <end position="730"/>
    </location>
</feature>
<dbReference type="AlphaFoldDB" id="A0A4R1RSQ9"/>
<feature type="transmembrane region" description="Helical" evidence="10">
    <location>
        <begin position="774"/>
        <end position="795"/>
    </location>
</feature>
<protein>
    <recommendedName>
        <fullName evidence="9 10">Polyprenol-phosphate-mannose--protein mannosyltransferase</fullName>
        <ecNumber evidence="10">2.4.1.-</ecNumber>
    </recommendedName>
</protein>
<keyword evidence="8 10" id="KW-0472">Membrane</keyword>
<keyword evidence="10" id="KW-1003">Cell membrane</keyword>
<proteinExistence type="inferred from homology"/>
<feature type="transmembrane region" description="Helical" evidence="10">
    <location>
        <begin position="682"/>
        <end position="701"/>
    </location>
</feature>
<feature type="transmembrane region" description="Helical" evidence="10">
    <location>
        <begin position="134"/>
        <end position="152"/>
    </location>
</feature>
<keyword evidence="7 10" id="KW-1133">Transmembrane helix</keyword>
<evidence type="ECO:0000256" key="2">
    <source>
        <dbReference type="ARBA" id="ARBA00004922"/>
    </source>
</evidence>
<feature type="transmembrane region" description="Helical" evidence="10">
    <location>
        <begin position="286"/>
        <end position="303"/>
    </location>
</feature>
<comment type="function">
    <text evidence="10">Protein O-mannosyltransferase that catalyzes the transfer of a single mannose residue from a polyprenol phospho-mannosyl lipidic donor to the hydroxyl group of selected serine and threonine residues in acceptor proteins.</text>
</comment>
<dbReference type="UniPathway" id="UPA00378"/>
<comment type="caution">
    <text evidence="13">The sequence shown here is derived from an EMBL/GenBank/DDBJ whole genome shotgun (WGS) entry which is preliminary data.</text>
</comment>
<keyword evidence="6 10" id="KW-0812">Transmembrane</keyword>
<dbReference type="GO" id="GO:0012505">
    <property type="term" value="C:endomembrane system"/>
    <property type="evidence" value="ECO:0007669"/>
    <property type="project" value="UniProtKB-SubCell"/>
</dbReference>
<dbReference type="Pfam" id="PF02366">
    <property type="entry name" value="PMT"/>
    <property type="match status" value="1"/>
</dbReference>
<evidence type="ECO:0000313" key="13">
    <source>
        <dbReference type="EMBL" id="TCL69426.1"/>
    </source>
</evidence>
<comment type="subcellular location">
    <subcellularLocation>
        <location evidence="10">Cell membrane</location>
    </subcellularLocation>
    <subcellularLocation>
        <location evidence="1">Endomembrane system</location>
        <topology evidence="1">Multi-pass membrane protein</topology>
    </subcellularLocation>
</comment>
<dbReference type="EMBL" id="SLUN01000012">
    <property type="protein sequence ID" value="TCL69426.1"/>
    <property type="molecule type" value="Genomic_DNA"/>
</dbReference>
<dbReference type="RefSeq" id="WP_165907964.1">
    <property type="nucleotide sequence ID" value="NZ_SLUN01000012.1"/>
</dbReference>
<feature type="transmembrane region" description="Helical" evidence="10">
    <location>
        <begin position="110"/>
        <end position="127"/>
    </location>
</feature>
<feature type="transmembrane region" description="Helical" evidence="10">
    <location>
        <begin position="158"/>
        <end position="182"/>
    </location>
</feature>
<dbReference type="PANTHER" id="PTHR10050:SF53">
    <property type="entry name" value="CHROMOSOME UNDETERMINED SCAFFOLD_67, WHOLE GENOME SHOTGUN SEQUENCE"/>
    <property type="match status" value="1"/>
</dbReference>
<gene>
    <name evidence="13" type="ORF">EDC14_1012123</name>
</gene>
<comment type="similarity">
    <text evidence="3 10">Belongs to the glycosyltransferase 39 family.</text>
</comment>
<evidence type="ECO:0000256" key="9">
    <source>
        <dbReference type="ARBA" id="ARBA00093617"/>
    </source>
</evidence>
<sequence length="996" mass="113494">MAFLAMGLFLVLLMGILPTRSEIGLLRSNRWSLFFQNHCGIAIGMITLVAVIFRIPYSYSDIGPVSASHILSVSTILENAHGVWLPRLLNFGLTFGIAMTFFLLIRKKDFLLGLFFFGVIIFFFSSISDQSRIAYLGELAAIFLTALIMLTLRIKKFWVAAVLWGIGSYFRIEVGFLLPLLLIYQHRRFGLRSAIRFVLVGLLFLIASLLIFWPAGVSPGYMQYANYHGAPERSSKMIAANFVMLIGNETIQSKNFWTNMSLGGMVFLFLLGSSYACYYLWHRKTVGGLIVAAFISLFSWFLFTPGLQARELLAPVVLLWLIAGYYRDKPSYYWAVFLSLSLLINLQVGMGNALEPFQNSSYSRAIYILAIVNLGIFLCAFVRFQMQLGEQNRSVKFFLKQYMTELRTALIRKIQITPFQLRKKDLLLVGLIALAYGGVVFYRLGSWATPQTGVSLNSPSQTVEVRFNKPVDIQTLVIYDAEETGQFAVAQWVNGKWTPSTVVATDGYYVLKRQRFFASGVERIQLIPRPRTGRINEIGFLDGNDRLIQPQLVMETDGKLVPAAPHPLFDEQAIMAERPTFLNSTYFDEIYHGRTAYEFIKGYPVYETTHPPLGKDWLASGIFMFGMTPFGMRFSHALTGIFLMVALFFLGRQVLASRFAAYTTMLIGCLDFMPFVESRYASIDTTSVFFMTLLWIFTFQYLRRQEATDASQIPYATLVLVFCSVALAVATKWTGVYAFAGASSCFILLKIRQWFGSKHSNGEFQHFWYFQKNLVPTIVSGLLLFLLIVPAIYFVSYIPFLKCSQVAGIFSWDSVREVLASQKWMYQYHSGLTATHPFASSWWGWPFNFKPLWLYSGGYSGPGMKEIIVSLGNPLVWLPGLCSLVLIIYHLLEQRRFSVMHYCFICLLAVYLPWVLVKRVTFIYHYYPVLPLLYVSTAFAVEPLWKMNRSGRRAVLIMAGMAAGAWLLFYPAISGLEISVDYIEKFLRWFPKDWVF</sequence>
<evidence type="ECO:0000259" key="11">
    <source>
        <dbReference type="Pfam" id="PF02366"/>
    </source>
</evidence>
<dbReference type="GO" id="GO:0004169">
    <property type="term" value="F:dolichyl-phosphate-mannose-protein mannosyltransferase activity"/>
    <property type="evidence" value="ECO:0007669"/>
    <property type="project" value="UniProtKB-UniRule"/>
</dbReference>
<feature type="domain" description="ArnT-like N-terminal" evidence="11">
    <location>
        <begin position="626"/>
        <end position="768"/>
    </location>
</feature>
<evidence type="ECO:0000256" key="4">
    <source>
        <dbReference type="ARBA" id="ARBA00022676"/>
    </source>
</evidence>
<accession>A0A4R1RSQ9</accession>
<feature type="transmembrane region" description="Helical" evidence="10">
    <location>
        <begin position="659"/>
        <end position="676"/>
    </location>
</feature>
<feature type="transmembrane region" description="Helical" evidence="10">
    <location>
        <begin position="194"/>
        <end position="213"/>
    </location>
</feature>
<evidence type="ECO:0000256" key="10">
    <source>
        <dbReference type="RuleBase" id="RU367007"/>
    </source>
</evidence>
<feature type="transmembrane region" description="Helical" evidence="10">
    <location>
        <begin position="953"/>
        <end position="973"/>
    </location>
</feature>